<evidence type="ECO:0008006" key="4">
    <source>
        <dbReference type="Google" id="ProtNLM"/>
    </source>
</evidence>
<accession>A0A139ABV0</accession>
<feature type="signal peptide" evidence="1">
    <location>
        <begin position="1"/>
        <end position="24"/>
    </location>
</feature>
<keyword evidence="3" id="KW-1185">Reference proteome</keyword>
<name>A0A139ABV0_GONPJ</name>
<dbReference type="AlphaFoldDB" id="A0A139ABV0"/>
<evidence type="ECO:0000256" key="1">
    <source>
        <dbReference type="SAM" id="SignalP"/>
    </source>
</evidence>
<organism evidence="2 3">
    <name type="scientific">Gonapodya prolifera (strain JEL478)</name>
    <name type="common">Monoblepharis prolifera</name>
    <dbReference type="NCBI Taxonomy" id="1344416"/>
    <lineage>
        <taxon>Eukaryota</taxon>
        <taxon>Fungi</taxon>
        <taxon>Fungi incertae sedis</taxon>
        <taxon>Chytridiomycota</taxon>
        <taxon>Chytridiomycota incertae sedis</taxon>
        <taxon>Monoblepharidomycetes</taxon>
        <taxon>Monoblepharidales</taxon>
        <taxon>Gonapodyaceae</taxon>
        <taxon>Gonapodya</taxon>
    </lineage>
</organism>
<protein>
    <recommendedName>
        <fullName evidence="4">Secreted protein</fullName>
    </recommendedName>
</protein>
<dbReference type="Proteomes" id="UP000070544">
    <property type="component" value="Unassembled WGS sequence"/>
</dbReference>
<keyword evidence="1" id="KW-0732">Signal</keyword>
<proteinExistence type="predicted"/>
<evidence type="ECO:0000313" key="3">
    <source>
        <dbReference type="Proteomes" id="UP000070544"/>
    </source>
</evidence>
<gene>
    <name evidence="2" type="ORF">M427DRAFT_356136</name>
</gene>
<evidence type="ECO:0000313" key="2">
    <source>
        <dbReference type="EMBL" id="KXS13955.1"/>
    </source>
</evidence>
<sequence>MTPKVDPKLSSPALILLCIPSVPALLHLSVGSNTESYPRPFSIKNHHLVITVAVVICQGQQSTGSHPALKRSGARF</sequence>
<feature type="chain" id="PRO_5007296096" description="Secreted protein" evidence="1">
    <location>
        <begin position="25"/>
        <end position="76"/>
    </location>
</feature>
<reference evidence="2 3" key="1">
    <citation type="journal article" date="2015" name="Genome Biol. Evol.">
        <title>Phylogenomic analyses indicate that early fungi evolved digesting cell walls of algal ancestors of land plants.</title>
        <authorList>
            <person name="Chang Y."/>
            <person name="Wang S."/>
            <person name="Sekimoto S."/>
            <person name="Aerts A.L."/>
            <person name="Choi C."/>
            <person name="Clum A."/>
            <person name="LaButti K.M."/>
            <person name="Lindquist E.A."/>
            <person name="Yee Ngan C."/>
            <person name="Ohm R.A."/>
            <person name="Salamov A.A."/>
            <person name="Grigoriev I.V."/>
            <person name="Spatafora J.W."/>
            <person name="Berbee M.L."/>
        </authorList>
    </citation>
    <scope>NUCLEOTIDE SEQUENCE [LARGE SCALE GENOMIC DNA]</scope>
    <source>
        <strain evidence="2 3">JEL478</strain>
    </source>
</reference>
<dbReference type="EMBL" id="KQ965772">
    <property type="protein sequence ID" value="KXS13955.1"/>
    <property type="molecule type" value="Genomic_DNA"/>
</dbReference>